<dbReference type="Pfam" id="PF00326">
    <property type="entry name" value="Peptidase_S9"/>
    <property type="match status" value="1"/>
</dbReference>
<dbReference type="InterPro" id="IPR029058">
    <property type="entry name" value="AB_hydrolase_fold"/>
</dbReference>
<comment type="similarity">
    <text evidence="2 7">Belongs to the peptidase S9A family.</text>
</comment>
<evidence type="ECO:0000256" key="4">
    <source>
        <dbReference type="ARBA" id="ARBA00022670"/>
    </source>
</evidence>
<dbReference type="SUPFAM" id="SSF50993">
    <property type="entry name" value="Peptidase/esterase 'gauge' domain"/>
    <property type="match status" value="1"/>
</dbReference>
<reference evidence="10 11" key="1">
    <citation type="submission" date="2016-11" db="EMBL/GenBank/DDBJ databases">
        <authorList>
            <person name="Jaros S."/>
            <person name="Januszkiewicz K."/>
            <person name="Wedrychowicz H."/>
        </authorList>
    </citation>
    <scope>NUCLEOTIDE SEQUENCE [LARGE SCALE GENOMIC DNA]</scope>
</reference>
<dbReference type="SUPFAM" id="SSF53474">
    <property type="entry name" value="alpha/beta-Hydrolases"/>
    <property type="match status" value="1"/>
</dbReference>
<dbReference type="Proteomes" id="UP000249464">
    <property type="component" value="Unassembled WGS sequence"/>
</dbReference>
<dbReference type="STRING" id="796604.A0A2X0LVS1"/>
<dbReference type="GO" id="GO:0070012">
    <property type="term" value="F:oligopeptidase activity"/>
    <property type="evidence" value="ECO:0007669"/>
    <property type="project" value="TreeGrafter"/>
</dbReference>
<dbReference type="FunFam" id="3.40.50.1820:FF:000005">
    <property type="entry name" value="Prolyl endopeptidase"/>
    <property type="match status" value="1"/>
</dbReference>
<protein>
    <recommendedName>
        <fullName evidence="7">Prolyl endopeptidase</fullName>
        <ecNumber evidence="7">3.4.21.-</ecNumber>
    </recommendedName>
</protein>
<dbReference type="GO" id="GO:0005829">
    <property type="term" value="C:cytosol"/>
    <property type="evidence" value="ECO:0007669"/>
    <property type="project" value="TreeGrafter"/>
</dbReference>
<evidence type="ECO:0000313" key="11">
    <source>
        <dbReference type="Proteomes" id="UP000249464"/>
    </source>
</evidence>
<name>A0A2X0LVS1_9BASI</name>
<evidence type="ECO:0000256" key="1">
    <source>
        <dbReference type="ARBA" id="ARBA00001070"/>
    </source>
</evidence>
<proteinExistence type="inferred from homology"/>
<dbReference type="FunFam" id="2.130.10.120:FF:000001">
    <property type="entry name" value="Prolyl endopeptidase"/>
    <property type="match status" value="1"/>
</dbReference>
<keyword evidence="6 7" id="KW-0720">Serine protease</keyword>
<dbReference type="InterPro" id="IPR002470">
    <property type="entry name" value="Peptidase_S9A"/>
</dbReference>
<dbReference type="GO" id="GO:0006508">
    <property type="term" value="P:proteolysis"/>
    <property type="evidence" value="ECO:0007669"/>
    <property type="project" value="UniProtKB-KW"/>
</dbReference>
<comment type="subunit">
    <text evidence="3">Monomer.</text>
</comment>
<evidence type="ECO:0000256" key="7">
    <source>
        <dbReference type="RuleBase" id="RU368024"/>
    </source>
</evidence>
<accession>A0A2X0LVS1</accession>
<dbReference type="PANTHER" id="PTHR42881:SF2">
    <property type="entry name" value="PROLYL ENDOPEPTIDASE"/>
    <property type="match status" value="1"/>
</dbReference>
<keyword evidence="11" id="KW-1185">Reference proteome</keyword>
<dbReference type="Gene3D" id="3.40.50.1820">
    <property type="entry name" value="alpha/beta hydrolase"/>
    <property type="match status" value="1"/>
</dbReference>
<dbReference type="PROSITE" id="PS00708">
    <property type="entry name" value="PRO_ENDOPEP_SER"/>
    <property type="match status" value="1"/>
</dbReference>
<dbReference type="PRINTS" id="PR00862">
    <property type="entry name" value="PROLIGOPTASE"/>
</dbReference>
<keyword evidence="4 7" id="KW-0645">Protease</keyword>
<feature type="domain" description="Peptidase S9 prolyl oligopeptidase catalytic" evidence="8">
    <location>
        <begin position="604"/>
        <end position="815"/>
    </location>
</feature>
<feature type="domain" description="Peptidase S9A N-terminal" evidence="9">
    <location>
        <begin position="70"/>
        <end position="511"/>
    </location>
</feature>
<evidence type="ECO:0000259" key="9">
    <source>
        <dbReference type="Pfam" id="PF02897"/>
    </source>
</evidence>
<dbReference type="GO" id="GO:0004252">
    <property type="term" value="F:serine-type endopeptidase activity"/>
    <property type="evidence" value="ECO:0007669"/>
    <property type="project" value="UniProtKB-UniRule"/>
</dbReference>
<dbReference type="PANTHER" id="PTHR42881">
    <property type="entry name" value="PROLYL ENDOPEPTIDASE"/>
    <property type="match status" value="1"/>
</dbReference>
<evidence type="ECO:0000256" key="6">
    <source>
        <dbReference type="ARBA" id="ARBA00022825"/>
    </source>
</evidence>
<dbReference type="Gene3D" id="2.130.10.120">
    <property type="entry name" value="Prolyl oligopeptidase, N-terminal domain"/>
    <property type="match status" value="1"/>
</dbReference>
<dbReference type="InterPro" id="IPR001375">
    <property type="entry name" value="Peptidase_S9_cat"/>
</dbReference>
<evidence type="ECO:0000256" key="5">
    <source>
        <dbReference type="ARBA" id="ARBA00022801"/>
    </source>
</evidence>
<dbReference type="Pfam" id="PF02897">
    <property type="entry name" value="Peptidase_S9_N"/>
    <property type="match status" value="1"/>
</dbReference>
<evidence type="ECO:0000259" key="8">
    <source>
        <dbReference type="Pfam" id="PF00326"/>
    </source>
</evidence>
<gene>
    <name evidence="10" type="primary">BQ5605_C016g08218</name>
    <name evidence="10" type="ORF">BQ5605_C016G08218</name>
</gene>
<dbReference type="InterPro" id="IPR002471">
    <property type="entry name" value="Pept_S9_AS"/>
</dbReference>
<sequence>MFLRRLSLRSPYPVLVFSSVSTRLVPRSCFPLPSVFSSSSPFPPPHAVAMSTSTATPPSNATAWVPGKFPPVRRDEDFTETFKSKTRGEVKVADPYHWLHDPDSDETNAFVKAQGEFASQYLANFEDADKFKKALTTNWDYPKFSCPALKGDGNYYFSYNQGLQPQASVYRFSKADASKPIEEGKPGGELFFDVSLLSEDGSVSKATSSFSDDGKYWAYALSRSGSDWTTCYVRPTSAPHSPNQPVGTDQGRLETDILRYLKFSSIGWTHDSKGFFYQRLPARSEHGKDTDDKAGTETDKDLNAMLYYHRVGTTQEHDVLVHKDDEHPEWMFSAGNTDDGRYVVLSASKDTARSNLLWVADLQESEIGSSMKWNKVINEWGTYWTDLGNDGSLFYFYTNAGDSPNYKIVTYDLEKPEQGFKNLIPHRQNALLSNAQIVAEDKLLLLYSIDVKDELWLHELKAGTKVKRIGEGLIGSIDQITGRREDRELWFSMTSFTSPGTVYRYEFDAKEGEEQSVYRAATVKGINPDDFISEQGNPRDRCTVVYSSAEPVGCTAVFYKSKDGTKIPMFVTRPADVKQDGTAPAILYGYGGFSISLGPFFSPSLLTWISHYGGVLAVANIRGGGEYGEDWHIAGTKEQKQNVFDDFQYAAKYLISENYVAKDKVAISGGSNGGLLVAACVNQAPELFGAAVADVGVLDMLRFHRFTIGRAWTSDYGCADDLEDFDYLIKYSPLHTVDATKTYPPLMLLTADHDDRVVPLHSFKLAAELQHSLPTNPNPLLLRVDTKSGHGAGKSTDKKIIEAVDRYGFVSQAMGLKWRE</sequence>
<dbReference type="EMBL" id="FQNC01000018">
    <property type="protein sequence ID" value="SGY21283.1"/>
    <property type="molecule type" value="Genomic_DNA"/>
</dbReference>
<dbReference type="InterPro" id="IPR023302">
    <property type="entry name" value="Pept_S9A_N"/>
</dbReference>
<dbReference type="EC" id="3.4.21.-" evidence="7"/>
<evidence type="ECO:0000256" key="3">
    <source>
        <dbReference type="ARBA" id="ARBA00011245"/>
    </source>
</evidence>
<organism evidence="10 11">
    <name type="scientific">Microbotryum silenes-dioicae</name>
    <dbReference type="NCBI Taxonomy" id="796604"/>
    <lineage>
        <taxon>Eukaryota</taxon>
        <taxon>Fungi</taxon>
        <taxon>Dikarya</taxon>
        <taxon>Basidiomycota</taxon>
        <taxon>Pucciniomycotina</taxon>
        <taxon>Microbotryomycetes</taxon>
        <taxon>Microbotryales</taxon>
        <taxon>Microbotryaceae</taxon>
        <taxon>Microbotryum</taxon>
    </lineage>
</organism>
<dbReference type="AlphaFoldDB" id="A0A2X0LVS1"/>
<evidence type="ECO:0000256" key="2">
    <source>
        <dbReference type="ARBA" id="ARBA00005228"/>
    </source>
</evidence>
<evidence type="ECO:0000313" key="10">
    <source>
        <dbReference type="EMBL" id="SGY21283.1"/>
    </source>
</evidence>
<comment type="catalytic activity">
    <reaction evidence="1">
        <text>Hydrolysis of Pro-|-Xaa &gt;&gt; Ala-|-Xaa in oligopeptides.</text>
        <dbReference type="EC" id="3.4.21.26"/>
    </reaction>
</comment>
<dbReference type="InterPro" id="IPR051167">
    <property type="entry name" value="Prolyl_oligopep/macrocyclase"/>
</dbReference>
<keyword evidence="5 7" id="KW-0378">Hydrolase</keyword>